<protein>
    <submittedName>
        <fullName evidence="2">Uncharacterized protein</fullName>
    </submittedName>
</protein>
<dbReference type="Proteomes" id="UP000649955">
    <property type="component" value="Unassembled WGS sequence"/>
</dbReference>
<feature type="compositionally biased region" description="Basic residues" evidence="1">
    <location>
        <begin position="27"/>
        <end position="40"/>
    </location>
</feature>
<dbReference type="EMBL" id="BNAW01000004">
    <property type="protein sequence ID" value="GHG00881.1"/>
    <property type="molecule type" value="Genomic_DNA"/>
</dbReference>
<keyword evidence="3" id="KW-1185">Reference proteome</keyword>
<feature type="compositionally biased region" description="Low complexity" evidence="1">
    <location>
        <begin position="1"/>
        <end position="15"/>
    </location>
</feature>
<accession>A0ABQ3K769</accession>
<evidence type="ECO:0000256" key="1">
    <source>
        <dbReference type="SAM" id="MobiDB-lite"/>
    </source>
</evidence>
<feature type="compositionally biased region" description="Basic and acidic residues" evidence="1">
    <location>
        <begin position="16"/>
        <end position="25"/>
    </location>
</feature>
<gene>
    <name evidence="2" type="ORF">GCM10017567_14970</name>
</gene>
<name>A0ABQ3K769_9PSEU</name>
<sequence>MGAAGLAGRRLTGGDASRKHQDGAHGRSQRPRQQGHRTSHRMQEPRVPAREIPVTPSRTVTTACPADKRCGEVPPAVGQVGAVRRARVPA</sequence>
<organism evidence="2 3">
    <name type="scientific">Amycolatopsis bullii</name>
    <dbReference type="NCBI Taxonomy" id="941987"/>
    <lineage>
        <taxon>Bacteria</taxon>
        <taxon>Bacillati</taxon>
        <taxon>Actinomycetota</taxon>
        <taxon>Actinomycetes</taxon>
        <taxon>Pseudonocardiales</taxon>
        <taxon>Pseudonocardiaceae</taxon>
        <taxon>Amycolatopsis</taxon>
    </lineage>
</organism>
<comment type="caution">
    <text evidence="2">The sequence shown here is derived from an EMBL/GenBank/DDBJ whole genome shotgun (WGS) entry which is preliminary data.</text>
</comment>
<proteinExistence type="predicted"/>
<evidence type="ECO:0000313" key="2">
    <source>
        <dbReference type="EMBL" id="GHG00881.1"/>
    </source>
</evidence>
<feature type="region of interest" description="Disordered" evidence="1">
    <location>
        <begin position="1"/>
        <end position="59"/>
    </location>
</feature>
<reference evidence="3" key="1">
    <citation type="journal article" date="2019" name="Int. J. Syst. Evol. Microbiol.">
        <title>The Global Catalogue of Microorganisms (GCM) 10K type strain sequencing project: providing services to taxonomists for standard genome sequencing and annotation.</title>
        <authorList>
            <consortium name="The Broad Institute Genomics Platform"/>
            <consortium name="The Broad Institute Genome Sequencing Center for Infectious Disease"/>
            <person name="Wu L."/>
            <person name="Ma J."/>
        </authorList>
    </citation>
    <scope>NUCLEOTIDE SEQUENCE [LARGE SCALE GENOMIC DNA]</scope>
    <source>
        <strain evidence="3">CGMCC 4.7680</strain>
    </source>
</reference>
<evidence type="ECO:0000313" key="3">
    <source>
        <dbReference type="Proteomes" id="UP000649955"/>
    </source>
</evidence>